<protein>
    <recommendedName>
        <fullName evidence="5">Secreted protein</fullName>
    </recommendedName>
</protein>
<evidence type="ECO:0000313" key="3">
    <source>
        <dbReference type="EMBL" id="MEQ2164462.1"/>
    </source>
</evidence>
<evidence type="ECO:0000313" key="4">
    <source>
        <dbReference type="Proteomes" id="UP001476798"/>
    </source>
</evidence>
<keyword evidence="1" id="KW-1133">Transmembrane helix</keyword>
<feature type="transmembrane region" description="Helical" evidence="1">
    <location>
        <begin position="65"/>
        <end position="87"/>
    </location>
</feature>
<keyword evidence="2" id="KW-0732">Signal</keyword>
<organism evidence="3 4">
    <name type="scientific">Goodea atripinnis</name>
    <dbReference type="NCBI Taxonomy" id="208336"/>
    <lineage>
        <taxon>Eukaryota</taxon>
        <taxon>Metazoa</taxon>
        <taxon>Chordata</taxon>
        <taxon>Craniata</taxon>
        <taxon>Vertebrata</taxon>
        <taxon>Euteleostomi</taxon>
        <taxon>Actinopterygii</taxon>
        <taxon>Neopterygii</taxon>
        <taxon>Teleostei</taxon>
        <taxon>Neoteleostei</taxon>
        <taxon>Acanthomorphata</taxon>
        <taxon>Ovalentaria</taxon>
        <taxon>Atherinomorphae</taxon>
        <taxon>Cyprinodontiformes</taxon>
        <taxon>Goodeidae</taxon>
        <taxon>Goodea</taxon>
    </lineage>
</organism>
<name>A0ABV0MZ99_9TELE</name>
<accession>A0ABV0MZ99</accession>
<feature type="chain" id="PRO_5046081878" description="Secreted protein" evidence="2">
    <location>
        <begin position="20"/>
        <end position="99"/>
    </location>
</feature>
<keyword evidence="1" id="KW-0812">Transmembrane</keyword>
<sequence>MIFILFAFDSIALEVACFACVIQTQKDFKCRGLPCKRARLCWLLLKSTYSKPGTSWHSTTAQRDFILIFIQLLAYDPVDQMFFIFILKRFDSEMKARRI</sequence>
<keyword evidence="4" id="KW-1185">Reference proteome</keyword>
<comment type="caution">
    <text evidence="3">The sequence shown here is derived from an EMBL/GenBank/DDBJ whole genome shotgun (WGS) entry which is preliminary data.</text>
</comment>
<dbReference type="EMBL" id="JAHRIO010020327">
    <property type="protein sequence ID" value="MEQ2164462.1"/>
    <property type="molecule type" value="Genomic_DNA"/>
</dbReference>
<keyword evidence="1" id="KW-0472">Membrane</keyword>
<evidence type="ECO:0000256" key="1">
    <source>
        <dbReference type="SAM" id="Phobius"/>
    </source>
</evidence>
<reference evidence="3 4" key="1">
    <citation type="submission" date="2021-06" db="EMBL/GenBank/DDBJ databases">
        <authorList>
            <person name="Palmer J.M."/>
        </authorList>
    </citation>
    <scope>NUCLEOTIDE SEQUENCE [LARGE SCALE GENOMIC DNA]</scope>
    <source>
        <strain evidence="3 4">GA_2019</strain>
        <tissue evidence="3">Muscle</tissue>
    </source>
</reference>
<proteinExistence type="predicted"/>
<evidence type="ECO:0000256" key="2">
    <source>
        <dbReference type="SAM" id="SignalP"/>
    </source>
</evidence>
<feature type="signal peptide" evidence="2">
    <location>
        <begin position="1"/>
        <end position="19"/>
    </location>
</feature>
<gene>
    <name evidence="3" type="ORF">GOODEAATRI_006874</name>
</gene>
<dbReference type="Proteomes" id="UP001476798">
    <property type="component" value="Unassembled WGS sequence"/>
</dbReference>
<evidence type="ECO:0008006" key="5">
    <source>
        <dbReference type="Google" id="ProtNLM"/>
    </source>
</evidence>